<dbReference type="STRING" id="870435.A0A0C3JPU6"/>
<dbReference type="EMBL" id="KN831950">
    <property type="protein sequence ID" value="KIO11213.1"/>
    <property type="molecule type" value="Genomic_DNA"/>
</dbReference>
<reference evidence="2" key="2">
    <citation type="submission" date="2015-01" db="EMBL/GenBank/DDBJ databases">
        <title>Evolutionary Origins and Diversification of the Mycorrhizal Mutualists.</title>
        <authorList>
            <consortium name="DOE Joint Genome Institute"/>
            <consortium name="Mycorrhizal Genomics Consortium"/>
            <person name="Kohler A."/>
            <person name="Kuo A."/>
            <person name="Nagy L.G."/>
            <person name="Floudas D."/>
            <person name="Copeland A."/>
            <person name="Barry K.W."/>
            <person name="Cichocki N."/>
            <person name="Veneault-Fourrey C."/>
            <person name="LaButti K."/>
            <person name="Lindquist E.A."/>
            <person name="Lipzen A."/>
            <person name="Lundell T."/>
            <person name="Morin E."/>
            <person name="Murat C."/>
            <person name="Riley R."/>
            <person name="Ohm R."/>
            <person name="Sun H."/>
            <person name="Tunlid A."/>
            <person name="Henrissat B."/>
            <person name="Grigoriev I.V."/>
            <person name="Hibbett D.S."/>
            <person name="Martin F."/>
        </authorList>
    </citation>
    <scope>NUCLEOTIDE SEQUENCE [LARGE SCALE GENOMIC DNA]</scope>
    <source>
        <strain evidence="2">Marx 270</strain>
    </source>
</reference>
<evidence type="ECO:0000313" key="2">
    <source>
        <dbReference type="Proteomes" id="UP000054217"/>
    </source>
</evidence>
<protein>
    <recommendedName>
        <fullName evidence="3">Nudix hydrolase domain-containing protein</fullName>
    </recommendedName>
</protein>
<dbReference type="Gene3D" id="3.90.79.10">
    <property type="entry name" value="Nucleoside Triphosphate Pyrophosphohydrolase"/>
    <property type="match status" value="1"/>
</dbReference>
<evidence type="ECO:0008006" key="3">
    <source>
        <dbReference type="Google" id="ProtNLM"/>
    </source>
</evidence>
<reference evidence="1 2" key="1">
    <citation type="submission" date="2014-04" db="EMBL/GenBank/DDBJ databases">
        <authorList>
            <consortium name="DOE Joint Genome Institute"/>
            <person name="Kuo A."/>
            <person name="Kohler A."/>
            <person name="Costa M.D."/>
            <person name="Nagy L.G."/>
            <person name="Floudas D."/>
            <person name="Copeland A."/>
            <person name="Barry K.W."/>
            <person name="Cichocki N."/>
            <person name="Veneault-Fourrey C."/>
            <person name="LaButti K."/>
            <person name="Lindquist E.A."/>
            <person name="Lipzen A."/>
            <person name="Lundell T."/>
            <person name="Morin E."/>
            <person name="Murat C."/>
            <person name="Sun H."/>
            <person name="Tunlid A."/>
            <person name="Henrissat B."/>
            <person name="Grigoriev I.V."/>
            <person name="Hibbett D.S."/>
            <person name="Martin F."/>
            <person name="Nordberg H.P."/>
            <person name="Cantor M.N."/>
            <person name="Hua S.X."/>
        </authorList>
    </citation>
    <scope>NUCLEOTIDE SEQUENCE [LARGE SCALE GENOMIC DNA]</scope>
    <source>
        <strain evidence="1 2">Marx 270</strain>
    </source>
</reference>
<dbReference type="InParanoid" id="A0A0C3JPU6"/>
<gene>
    <name evidence="1" type="ORF">M404DRAFT_994866</name>
</gene>
<proteinExistence type="predicted"/>
<organism evidence="1 2">
    <name type="scientific">Pisolithus tinctorius Marx 270</name>
    <dbReference type="NCBI Taxonomy" id="870435"/>
    <lineage>
        <taxon>Eukaryota</taxon>
        <taxon>Fungi</taxon>
        <taxon>Dikarya</taxon>
        <taxon>Basidiomycota</taxon>
        <taxon>Agaricomycotina</taxon>
        <taxon>Agaricomycetes</taxon>
        <taxon>Agaricomycetidae</taxon>
        <taxon>Boletales</taxon>
        <taxon>Sclerodermatineae</taxon>
        <taxon>Pisolithaceae</taxon>
        <taxon>Pisolithus</taxon>
    </lineage>
</organism>
<name>A0A0C3JPU6_PISTI</name>
<sequence>MLDQPRVVDDSREPFAVTLRDLGQKGTKVIWWYLTIVCGEKEEGTQTDSEDFRPEFVAVDDAIRTLTFQDDKDIAQRALTLVESHHAVGRTM</sequence>
<evidence type="ECO:0000313" key="1">
    <source>
        <dbReference type="EMBL" id="KIO11213.1"/>
    </source>
</evidence>
<dbReference type="Proteomes" id="UP000054217">
    <property type="component" value="Unassembled WGS sequence"/>
</dbReference>
<dbReference type="OrthoDB" id="10259236at2759"/>
<dbReference type="HOGENOM" id="CLU_2263990_0_0_1"/>
<dbReference type="AlphaFoldDB" id="A0A0C3JPU6"/>
<keyword evidence="2" id="KW-1185">Reference proteome</keyword>
<accession>A0A0C3JPU6</accession>